<feature type="compositionally biased region" description="Basic and acidic residues" evidence="5">
    <location>
        <begin position="1245"/>
        <end position="1282"/>
    </location>
</feature>
<feature type="region of interest" description="Disordered" evidence="5">
    <location>
        <begin position="121"/>
        <end position="229"/>
    </location>
</feature>
<feature type="compositionally biased region" description="Basic and acidic residues" evidence="5">
    <location>
        <begin position="1210"/>
        <end position="1232"/>
    </location>
</feature>
<keyword evidence="4" id="KW-0539">Nucleus</keyword>
<feature type="compositionally biased region" description="Basic and acidic residues" evidence="5">
    <location>
        <begin position="204"/>
        <end position="223"/>
    </location>
</feature>
<feature type="compositionally biased region" description="Basic and acidic residues" evidence="5">
    <location>
        <begin position="644"/>
        <end position="653"/>
    </location>
</feature>
<dbReference type="OMA" id="KAGYNSH"/>
<feature type="region of interest" description="Disordered" evidence="5">
    <location>
        <begin position="531"/>
        <end position="951"/>
    </location>
</feature>
<feature type="compositionally biased region" description="Basic and acidic residues" evidence="5">
    <location>
        <begin position="801"/>
        <end position="811"/>
    </location>
</feature>
<feature type="compositionally biased region" description="Pro residues" evidence="5">
    <location>
        <begin position="31"/>
        <end position="40"/>
    </location>
</feature>
<dbReference type="Gramene" id="RZC53934">
    <property type="protein sequence ID" value="RZC53934"/>
    <property type="gene ID" value="C5167_012782"/>
</dbReference>
<evidence type="ECO:0000313" key="8">
    <source>
        <dbReference type="Proteomes" id="UP000316621"/>
    </source>
</evidence>
<evidence type="ECO:0000256" key="1">
    <source>
        <dbReference type="ARBA" id="ARBA00004123"/>
    </source>
</evidence>
<sequence length="1374" mass="154344">MSFMEDEDDDFGDLYTDVLLPFTTPSSSSQPPQPPPPPQPLSSDLNNDDDKKSYGGSSNPKLSISSETLVSDRNHGGENFVPEEVVVTRVSPKADASRVLDFGASVKSEPFVSYEIGYDVRVDGDDDESGAVAGAGGELKIERMDMDGDGDGQPMIPGLSSSSSQFNTPAAPGVFQDEEEEGEPMEASKREEDEWDSDSDSEDDLKIVLNEDEHDGMNGKEHEGEEDEDGQDLVIVGGDDQIHQLGDEQELGEDGTKQMSDGVERKEIGEGGPKALNGGVMMPNAGGVRPMYPNQGFHPHHSQFKYVRPGAVMVPGGANVGPGGLQNQVRPLGNIGTVPGAGRGDWRPMGVKGGPPMQKGFQAGFGFPGQFGRGPEFTLPSHKTVFDIDIDGIEEKTWRYPGVDISDFFNFGLNEEAWKDYCKQLATTMQSKIRVYESGRSVQDYDPDLPPELALAAGGQDTVENLNPGKIDGGQGDLTGQGRGAAHARPMMPPGRAIQVEGGYGERLPSAETRPQRARDTDSVIEIVLQGSVDDDLSTDNGNDEQLGVQGEDLKGDHETEEDMAEQPDNESYEGHNPVYPTGAFGLPHEGRRPQGDVRVNSNHAAVGSKSYDTSKGKSSRSSDGNQTPESSSHVQVDGARGSVSEHKDDLHNELATADSSVRIDEDEMSRDVTLTDDATGDGQIISKADQPAVMDIDEGYDLMPTRSSDNSKARSGGSRDYQKKRETGEEEVVQEARSRRTGEIRRRRDEDENSFRKRGSTDRDGRLDVGRNLMPVKVREDSHHPSRESYPNPAHQLHPKITDFEMRRDGSSVGARQRRDDETHARRVRDEETRKRERVEEIGSRHGSKARESESNEREEHHHHSRKRLENSEWRGRPEKIVGHSQRDRDDYMMNRLESLNDPPTKRRKDEEYPRREQAEKEEYLHGFRTREGSSRRNREPDDFMEHRKDDRLRLREKLDDPHLLRHRDESWRLRERDEWQRLKQPHEDIFPNREREEIRGSVRSSRGTEDKHMMGNARIKDESRVVGFEKDYPFKDKKRLNEQSKRREREEDATLLQHRGREDVFASENYAHNEDRNPRHERSSKNGDHSIDNRQWSNKERPKDIPRSKESELGDQNTARSKRKQEESSAHRYVKVGKGASEQESGNIPTESRASGQSRTVSSSLSKKNHKELEPPVQHNSRNHRQDASSDDERQNSRRRVSKQDSSMNEKERTRSTNTKTKEANKKNIKNDTASLASDQPDELVKKVETGDNQHPPNEEKAAGESERNGDDRSHLDTVAKLKKRSERFKLPLTSEKDATGNRKTDAEVVTTQNETVADEAGIKPERPARKQEICHVAERFLLEHSEAEQNLCPCRQVVQGLSEAELRHLAL</sequence>
<dbReference type="InterPro" id="IPR007854">
    <property type="entry name" value="Fip1_dom"/>
</dbReference>
<organism evidence="7 8">
    <name type="scientific">Papaver somniferum</name>
    <name type="common">Opium poppy</name>
    <dbReference type="NCBI Taxonomy" id="3469"/>
    <lineage>
        <taxon>Eukaryota</taxon>
        <taxon>Viridiplantae</taxon>
        <taxon>Streptophyta</taxon>
        <taxon>Embryophyta</taxon>
        <taxon>Tracheophyta</taxon>
        <taxon>Spermatophyta</taxon>
        <taxon>Magnoliopsida</taxon>
        <taxon>Ranunculales</taxon>
        <taxon>Papaveraceae</taxon>
        <taxon>Papaveroideae</taxon>
        <taxon>Papaver</taxon>
    </lineage>
</organism>
<proteinExistence type="inferred from homology"/>
<dbReference type="PANTHER" id="PTHR36884">
    <property type="entry name" value="FIP1[III]-LIKE PROTEIN"/>
    <property type="match status" value="1"/>
</dbReference>
<feature type="compositionally biased region" description="Acidic residues" evidence="5">
    <location>
        <begin position="193"/>
        <end position="203"/>
    </location>
</feature>
<dbReference type="PANTHER" id="PTHR36884:SF1">
    <property type="entry name" value="FIP1[V]-LIKE PROTEIN"/>
    <property type="match status" value="1"/>
</dbReference>
<feature type="compositionally biased region" description="Basic and acidic residues" evidence="5">
    <location>
        <begin position="1073"/>
        <end position="1114"/>
    </location>
</feature>
<feature type="compositionally biased region" description="Basic and acidic residues" evidence="5">
    <location>
        <begin position="1186"/>
        <end position="1198"/>
    </location>
</feature>
<evidence type="ECO:0000259" key="6">
    <source>
        <dbReference type="Pfam" id="PF05182"/>
    </source>
</evidence>
<dbReference type="STRING" id="3469.A0A4Y7IYG4"/>
<dbReference type="EMBL" id="CM010717">
    <property type="protein sequence ID" value="RZC53934.1"/>
    <property type="molecule type" value="Genomic_DNA"/>
</dbReference>
<feature type="compositionally biased region" description="Acidic residues" evidence="5">
    <location>
        <begin position="1"/>
        <end position="12"/>
    </location>
</feature>
<accession>A0A4Y7IYG4</accession>
<comment type="subcellular location">
    <subcellularLocation>
        <location evidence="1">Nucleus</location>
    </subcellularLocation>
</comment>
<feature type="compositionally biased region" description="Basic and acidic residues" evidence="5">
    <location>
        <begin position="818"/>
        <end position="894"/>
    </location>
</feature>
<dbReference type="Proteomes" id="UP000316621">
    <property type="component" value="Chromosome 3"/>
</dbReference>
<feature type="compositionally biased region" description="Polar residues" evidence="5">
    <location>
        <begin position="55"/>
        <end position="69"/>
    </location>
</feature>
<evidence type="ECO:0000256" key="2">
    <source>
        <dbReference type="ARBA" id="ARBA00007459"/>
    </source>
</evidence>
<reference evidence="7 8" key="1">
    <citation type="journal article" date="2018" name="Science">
        <title>The opium poppy genome and morphinan production.</title>
        <authorList>
            <person name="Guo L."/>
            <person name="Winzer T."/>
            <person name="Yang X."/>
            <person name="Li Y."/>
            <person name="Ning Z."/>
            <person name="He Z."/>
            <person name="Teodor R."/>
            <person name="Lu Y."/>
            <person name="Bowser T.A."/>
            <person name="Graham I.A."/>
            <person name="Ye K."/>
        </authorList>
    </citation>
    <scope>NUCLEOTIDE SEQUENCE [LARGE SCALE GENOMIC DNA]</scope>
    <source>
        <strain evidence="8">cv. HN1</strain>
        <tissue evidence="7">Leaves</tissue>
    </source>
</reference>
<feature type="region of interest" description="Disordered" evidence="5">
    <location>
        <begin position="1"/>
        <end position="79"/>
    </location>
</feature>
<feature type="compositionally biased region" description="Acidic residues" evidence="5">
    <location>
        <begin position="559"/>
        <end position="572"/>
    </location>
</feature>
<gene>
    <name evidence="7" type="ORF">C5167_012782</name>
</gene>
<evidence type="ECO:0000256" key="4">
    <source>
        <dbReference type="ARBA" id="ARBA00023242"/>
    </source>
</evidence>
<feature type="domain" description="Pre-mRNA polyadenylation factor Fip1" evidence="6">
    <location>
        <begin position="387"/>
        <end position="426"/>
    </location>
</feature>
<name>A0A4Y7IYG4_PAPSO</name>
<feature type="compositionally biased region" description="Basic and acidic residues" evidence="5">
    <location>
        <begin position="905"/>
        <end position="951"/>
    </location>
</feature>
<evidence type="ECO:0000256" key="3">
    <source>
        <dbReference type="ARBA" id="ARBA00022664"/>
    </source>
</evidence>
<dbReference type="InterPro" id="IPR044976">
    <property type="entry name" value="FIPS5/FIPS3-like"/>
</dbReference>
<dbReference type="GO" id="GO:0016607">
    <property type="term" value="C:nuclear speck"/>
    <property type="evidence" value="ECO:0007669"/>
    <property type="project" value="TreeGrafter"/>
</dbReference>
<feature type="region of interest" description="Disordered" evidence="5">
    <location>
        <begin position="987"/>
        <end position="1309"/>
    </location>
</feature>
<dbReference type="Pfam" id="PF05182">
    <property type="entry name" value="Fip1"/>
    <property type="match status" value="1"/>
</dbReference>
<feature type="compositionally biased region" description="Basic and acidic residues" evidence="5">
    <location>
        <begin position="1297"/>
        <end position="1309"/>
    </location>
</feature>
<feature type="compositionally biased region" description="Basic and acidic residues" evidence="5">
    <location>
        <begin position="987"/>
        <end position="1054"/>
    </location>
</feature>
<feature type="compositionally biased region" description="Polar residues" evidence="5">
    <location>
        <begin position="1144"/>
        <end position="1168"/>
    </location>
</feature>
<evidence type="ECO:0000256" key="5">
    <source>
        <dbReference type="SAM" id="MobiDB-lite"/>
    </source>
</evidence>
<feature type="compositionally biased region" description="Basic and acidic residues" evidence="5">
    <location>
        <begin position="735"/>
        <end position="770"/>
    </location>
</feature>
<dbReference type="GO" id="GO:0006397">
    <property type="term" value="P:mRNA processing"/>
    <property type="evidence" value="ECO:0007669"/>
    <property type="project" value="UniProtKB-KW"/>
</dbReference>
<evidence type="ECO:0000313" key="7">
    <source>
        <dbReference type="EMBL" id="RZC53934.1"/>
    </source>
</evidence>
<feature type="compositionally biased region" description="Polar residues" evidence="5">
    <location>
        <begin position="159"/>
        <end position="168"/>
    </location>
</feature>
<dbReference type="GO" id="GO:0003723">
    <property type="term" value="F:RNA binding"/>
    <property type="evidence" value="ECO:0007669"/>
    <property type="project" value="TreeGrafter"/>
</dbReference>
<feature type="compositionally biased region" description="Basic and acidic residues" evidence="5">
    <location>
        <begin position="778"/>
        <end position="788"/>
    </location>
</feature>
<comment type="similarity">
    <text evidence="2">Belongs to the FIP1 family.</text>
</comment>
<protein>
    <recommendedName>
        <fullName evidence="6">Pre-mRNA polyadenylation factor Fip1 domain-containing protein</fullName>
    </recommendedName>
</protein>
<keyword evidence="3" id="KW-0507">mRNA processing</keyword>
<keyword evidence="8" id="KW-1185">Reference proteome</keyword>
<feature type="compositionally biased region" description="Polar residues" evidence="5">
    <location>
        <begin position="620"/>
        <end position="635"/>
    </location>
</feature>